<dbReference type="Proteomes" id="UP001597374">
    <property type="component" value="Unassembled WGS sequence"/>
</dbReference>
<gene>
    <name evidence="1" type="ORF">ACFSKP_12315</name>
</gene>
<comment type="caution">
    <text evidence="1">The sequence shown here is derived from an EMBL/GenBank/DDBJ whole genome shotgun (WGS) entry which is preliminary data.</text>
</comment>
<sequence length="196" mass="22734">MSNPESSDKIPARIFLIRHARPIVSKHGYFDAAAARQFITDYDAAQVEKFVLSHESIPYKEIKKVFCSTLVRSQLTAKAIFGNDIELIIDHDFREFERKIFSLPLVRLPIRFWLLSSRALWLMGLNSKGIESFKEAKKRVRRCAERLSKEAEQDKTVVLVAHGFLNNFIRRELRKKKWRLVHNGGSGFVSISMLEK</sequence>
<protein>
    <submittedName>
        <fullName evidence="1">Histidine phosphatase family protein</fullName>
    </submittedName>
</protein>
<evidence type="ECO:0000313" key="1">
    <source>
        <dbReference type="EMBL" id="MFD2247045.1"/>
    </source>
</evidence>
<dbReference type="RefSeq" id="WP_250432250.1">
    <property type="nucleotide sequence ID" value="NZ_JALPRR010000006.1"/>
</dbReference>
<reference evidence="2" key="1">
    <citation type="journal article" date="2019" name="Int. J. Syst. Evol. Microbiol.">
        <title>The Global Catalogue of Microorganisms (GCM) 10K type strain sequencing project: providing services to taxonomists for standard genome sequencing and annotation.</title>
        <authorList>
            <consortium name="The Broad Institute Genomics Platform"/>
            <consortium name="The Broad Institute Genome Sequencing Center for Infectious Disease"/>
            <person name="Wu L."/>
            <person name="Ma J."/>
        </authorList>
    </citation>
    <scope>NUCLEOTIDE SEQUENCE [LARGE SCALE GENOMIC DNA]</scope>
    <source>
        <strain evidence="2">CGMCC 4.1782</strain>
    </source>
</reference>
<proteinExistence type="predicted"/>
<dbReference type="PANTHER" id="PTHR48100:SF44">
    <property type="entry name" value="PHOSPHATASE C1620.13-RELATED"/>
    <property type="match status" value="1"/>
</dbReference>
<organism evidence="1 2">
    <name type="scientific">Pontibacter ruber</name>
    <dbReference type="NCBI Taxonomy" id="1343895"/>
    <lineage>
        <taxon>Bacteria</taxon>
        <taxon>Pseudomonadati</taxon>
        <taxon>Bacteroidota</taxon>
        <taxon>Cytophagia</taxon>
        <taxon>Cytophagales</taxon>
        <taxon>Hymenobacteraceae</taxon>
        <taxon>Pontibacter</taxon>
    </lineage>
</organism>
<accession>A0ABW5D186</accession>
<dbReference type="InterPro" id="IPR050275">
    <property type="entry name" value="PGM_Phosphatase"/>
</dbReference>
<dbReference type="InterPro" id="IPR013078">
    <property type="entry name" value="His_Pase_superF_clade-1"/>
</dbReference>
<dbReference type="EMBL" id="JBHUIM010000002">
    <property type="protein sequence ID" value="MFD2247045.1"/>
    <property type="molecule type" value="Genomic_DNA"/>
</dbReference>
<dbReference type="SUPFAM" id="SSF53254">
    <property type="entry name" value="Phosphoglycerate mutase-like"/>
    <property type="match status" value="1"/>
</dbReference>
<dbReference type="InterPro" id="IPR029033">
    <property type="entry name" value="His_PPase_superfam"/>
</dbReference>
<dbReference type="Gene3D" id="3.40.50.1240">
    <property type="entry name" value="Phosphoglycerate mutase-like"/>
    <property type="match status" value="1"/>
</dbReference>
<evidence type="ECO:0000313" key="2">
    <source>
        <dbReference type="Proteomes" id="UP001597374"/>
    </source>
</evidence>
<dbReference type="PANTHER" id="PTHR48100">
    <property type="entry name" value="BROAD-SPECIFICITY PHOSPHATASE YOR283W-RELATED"/>
    <property type="match status" value="1"/>
</dbReference>
<keyword evidence="2" id="KW-1185">Reference proteome</keyword>
<dbReference type="Pfam" id="PF00300">
    <property type="entry name" value="His_Phos_1"/>
    <property type="match status" value="1"/>
</dbReference>
<name>A0ABW5D186_9BACT</name>